<dbReference type="PROSITE" id="PS51473">
    <property type="entry name" value="GNK2"/>
    <property type="match status" value="1"/>
</dbReference>
<evidence type="ECO:0000256" key="2">
    <source>
        <dbReference type="ARBA" id="ARBA00022525"/>
    </source>
</evidence>
<evidence type="ECO:0000256" key="1">
    <source>
        <dbReference type="ARBA" id="ARBA00004613"/>
    </source>
</evidence>
<dbReference type="GO" id="GO:0005576">
    <property type="term" value="C:extracellular region"/>
    <property type="evidence" value="ECO:0007669"/>
    <property type="project" value="UniProtKB-SubCell"/>
</dbReference>
<dbReference type="InterPro" id="IPR038408">
    <property type="entry name" value="GNK2_sf"/>
</dbReference>
<dbReference type="GeneID" id="109113891"/>
<evidence type="ECO:0000256" key="3">
    <source>
        <dbReference type="ARBA" id="ARBA00022729"/>
    </source>
</evidence>
<dbReference type="AlphaFoldDB" id="A0A1U8PZM8"/>
<dbReference type="InterPro" id="IPR002902">
    <property type="entry name" value="GNK2"/>
</dbReference>
<name>A0A1U8PZM8_NELNU</name>
<dbReference type="OrthoDB" id="1909574at2759"/>
<dbReference type="InterPro" id="IPR050581">
    <property type="entry name" value="CRR_secretory_protein"/>
</dbReference>
<dbReference type="Proteomes" id="UP000189703">
    <property type="component" value="Unplaced"/>
</dbReference>
<protein>
    <submittedName>
        <fullName evidence="8">Cysteine-rich repeat secretory protein 38-like</fullName>
    </submittedName>
</protein>
<dbReference type="PANTHER" id="PTHR32411">
    <property type="entry name" value="CYSTEINE-RICH REPEAT SECRETORY PROTEIN 38-RELATED"/>
    <property type="match status" value="1"/>
</dbReference>
<dbReference type="InParanoid" id="A0A1U8PZM8"/>
<dbReference type="RefSeq" id="XP_019052009.1">
    <property type="nucleotide sequence ID" value="XM_019196464.1"/>
</dbReference>
<reference evidence="8" key="1">
    <citation type="submission" date="2025-08" db="UniProtKB">
        <authorList>
            <consortium name="RefSeq"/>
        </authorList>
    </citation>
    <scope>IDENTIFICATION</scope>
</reference>
<evidence type="ECO:0000313" key="7">
    <source>
        <dbReference type="Proteomes" id="UP000189703"/>
    </source>
</evidence>
<organism evidence="7 8">
    <name type="scientific">Nelumbo nucifera</name>
    <name type="common">Sacred lotus</name>
    <dbReference type="NCBI Taxonomy" id="4432"/>
    <lineage>
        <taxon>Eukaryota</taxon>
        <taxon>Viridiplantae</taxon>
        <taxon>Streptophyta</taxon>
        <taxon>Embryophyta</taxon>
        <taxon>Tracheophyta</taxon>
        <taxon>Spermatophyta</taxon>
        <taxon>Magnoliopsida</taxon>
        <taxon>Proteales</taxon>
        <taxon>Nelumbonaceae</taxon>
        <taxon>Nelumbo</taxon>
    </lineage>
</organism>
<evidence type="ECO:0000313" key="8">
    <source>
        <dbReference type="RefSeq" id="XP_019052009.1"/>
    </source>
</evidence>
<dbReference type="KEGG" id="nnu:109113891"/>
<keyword evidence="2" id="KW-0964">Secreted</keyword>
<comment type="subcellular location">
    <subcellularLocation>
        <location evidence="1">Secreted</location>
    </subcellularLocation>
</comment>
<evidence type="ECO:0000256" key="4">
    <source>
        <dbReference type="ARBA" id="ARBA00022737"/>
    </source>
</evidence>
<accession>A0A1U8PZM8</accession>
<dbReference type="Pfam" id="PF01657">
    <property type="entry name" value="Stress-antifung"/>
    <property type="match status" value="1"/>
</dbReference>
<gene>
    <name evidence="8" type="primary">LOC109113891</name>
</gene>
<sequence length="232" mass="26505">MDVNRRRKLLLSVDNQSFIGEGKTILFRLSPPKLNREFYHCYGTESYTSGSQFEANLDHLFTSLYTRAPPTRFNTTISGEEPHGVYGLLQCNDNTTESNCRECVNTSSVEIVRRCPNRKGAVIQFGHCLLRYSGRNFFSQSDDRVKIKAASSPSKSAMAITNFSYSKKLYGMSQCTRDLLVTYCYSCLRGMINSRSASCNTRMYQVFDVDDEVMVFLRKERITIGKHNKLQP</sequence>
<keyword evidence="3" id="KW-0732">Signal</keyword>
<keyword evidence="4" id="KW-0677">Repeat</keyword>
<dbReference type="PANTHER" id="PTHR32411:SF43">
    <property type="entry name" value="CYSTEINE-RICH REPEAT SECRETORY PROTEIN 38"/>
    <property type="match status" value="1"/>
</dbReference>
<evidence type="ECO:0000259" key="6">
    <source>
        <dbReference type="PROSITE" id="PS51473"/>
    </source>
</evidence>
<dbReference type="CDD" id="cd23509">
    <property type="entry name" value="Gnk2-like"/>
    <property type="match status" value="1"/>
</dbReference>
<dbReference type="Gene3D" id="3.30.430.20">
    <property type="entry name" value="Gnk2 domain, C-X8-C-X2-C motif"/>
    <property type="match status" value="2"/>
</dbReference>
<comment type="similarity">
    <text evidence="5">Belongs to the cysteine-rich repeat secretory protein family.</text>
</comment>
<keyword evidence="7" id="KW-1185">Reference proteome</keyword>
<evidence type="ECO:0000256" key="5">
    <source>
        <dbReference type="ARBA" id="ARBA00038515"/>
    </source>
</evidence>
<proteinExistence type="inferred from homology"/>
<feature type="domain" description="Gnk2-homologous" evidence="6">
    <location>
        <begin position="35"/>
        <end position="137"/>
    </location>
</feature>